<protein>
    <submittedName>
        <fullName evidence="3">Epoxide hydrolase</fullName>
    </submittedName>
</protein>
<dbReference type="SUPFAM" id="SSF53474">
    <property type="entry name" value="alpha/beta-Hydrolases"/>
    <property type="match status" value="1"/>
</dbReference>
<name>A0A2T4UGW1_9ACTN</name>
<dbReference type="AlphaFoldDB" id="A0A2T4UGW1"/>
<organism evidence="3 4">
    <name type="scientific">Paraconexibacter algicola</name>
    <dbReference type="NCBI Taxonomy" id="2133960"/>
    <lineage>
        <taxon>Bacteria</taxon>
        <taxon>Bacillati</taxon>
        <taxon>Actinomycetota</taxon>
        <taxon>Thermoleophilia</taxon>
        <taxon>Solirubrobacterales</taxon>
        <taxon>Paraconexibacteraceae</taxon>
        <taxon>Paraconexibacter</taxon>
    </lineage>
</organism>
<dbReference type="PANTHER" id="PTHR43329">
    <property type="entry name" value="EPOXIDE HYDROLASE"/>
    <property type="match status" value="1"/>
</dbReference>
<dbReference type="InterPro" id="IPR000073">
    <property type="entry name" value="AB_hydrolase_1"/>
</dbReference>
<dbReference type="Gene3D" id="3.40.50.1820">
    <property type="entry name" value="alpha/beta hydrolase"/>
    <property type="match status" value="1"/>
</dbReference>
<dbReference type="Pfam" id="PF00561">
    <property type="entry name" value="Abhydrolase_1"/>
    <property type="match status" value="1"/>
</dbReference>
<accession>A0A2T4UGW1</accession>
<dbReference type="Proteomes" id="UP000240739">
    <property type="component" value="Unassembled WGS sequence"/>
</dbReference>
<evidence type="ECO:0000259" key="2">
    <source>
        <dbReference type="Pfam" id="PF00561"/>
    </source>
</evidence>
<feature type="domain" description="AB hydrolase-1" evidence="2">
    <location>
        <begin position="36"/>
        <end position="291"/>
    </location>
</feature>
<gene>
    <name evidence="3" type="ORF">C7Y72_01590</name>
</gene>
<dbReference type="OrthoDB" id="2987348at2"/>
<keyword evidence="1 3" id="KW-0378">Hydrolase</keyword>
<evidence type="ECO:0000256" key="1">
    <source>
        <dbReference type="ARBA" id="ARBA00022801"/>
    </source>
</evidence>
<dbReference type="InterPro" id="IPR000639">
    <property type="entry name" value="Epox_hydrolase-like"/>
</dbReference>
<dbReference type="PRINTS" id="PR00412">
    <property type="entry name" value="EPOXHYDRLASE"/>
</dbReference>
<reference evidence="3 4" key="1">
    <citation type="submission" date="2018-03" db="EMBL/GenBank/DDBJ databases">
        <title>Aquarubrobacter algicola gen. nov., sp. nov., a novel actinobacterium isolated from shallow eutrophic lake during the end of cyanobacterial harmful algal blooms.</title>
        <authorList>
            <person name="Chun S.J."/>
        </authorList>
    </citation>
    <scope>NUCLEOTIDE SEQUENCE [LARGE SCALE GENOMIC DNA]</scope>
    <source>
        <strain evidence="3 4">Seoho-28</strain>
    </source>
</reference>
<dbReference type="InterPro" id="IPR029058">
    <property type="entry name" value="AB_hydrolase_fold"/>
</dbReference>
<dbReference type="GO" id="GO:0016787">
    <property type="term" value="F:hydrolase activity"/>
    <property type="evidence" value="ECO:0007669"/>
    <property type="project" value="UniProtKB-KW"/>
</dbReference>
<proteinExistence type="predicted"/>
<dbReference type="EMBL" id="PYYB01000001">
    <property type="protein sequence ID" value="PTL58435.1"/>
    <property type="molecule type" value="Genomic_DNA"/>
</dbReference>
<comment type="caution">
    <text evidence="3">The sequence shown here is derived from an EMBL/GenBank/DDBJ whole genome shotgun (WGS) entry which is preliminary data.</text>
</comment>
<sequence>MAARRPTVDDELLTLRRVQINGIDLAVDEHGPADGPVVVLLHGFPELAYSWRHQIGPLTDAGYRLLVPDLRGYGRSEAPAAVEDYAIDVLARDVTGILDAFAVERAVLIGHDWGADLAWKTTWLHPDRVIAVGGLSVPFAPPAPAPPVGLMRQGLGEDFYMVWFQEPGVAEAALERDVRRTLATSRQWTAAWAQEQDDVPPTPSFLTDEELDVYVRAYERTGFRGGLNWYRNLDRSWERTKDLDRRIEVPALFLTGERDPVRRFMPSVVMQGWVTDLRVDAVIPEAGHWLQQHAPEAVNEHLLAWLADVT</sequence>
<evidence type="ECO:0000313" key="3">
    <source>
        <dbReference type="EMBL" id="PTL58435.1"/>
    </source>
</evidence>
<keyword evidence="4" id="KW-1185">Reference proteome</keyword>
<evidence type="ECO:0000313" key="4">
    <source>
        <dbReference type="Proteomes" id="UP000240739"/>
    </source>
</evidence>